<dbReference type="Proteomes" id="UP000027138">
    <property type="component" value="Unassembled WGS sequence"/>
</dbReference>
<proteinExistence type="predicted"/>
<protein>
    <recommendedName>
        <fullName evidence="2">VQ domain-containing protein</fullName>
    </recommendedName>
</protein>
<name>A0A067KGB3_JATCU</name>
<reference evidence="3 4" key="1">
    <citation type="journal article" date="2014" name="PLoS ONE">
        <title>Global Analysis of Gene Expression Profiles in Physic Nut (Jatropha curcas L.) Seedlings Exposed to Salt Stress.</title>
        <authorList>
            <person name="Zhang L."/>
            <person name="Zhang C."/>
            <person name="Wu P."/>
            <person name="Chen Y."/>
            <person name="Li M."/>
            <person name="Jiang H."/>
            <person name="Wu G."/>
        </authorList>
    </citation>
    <scope>NUCLEOTIDE SEQUENCE [LARGE SCALE GENOMIC DNA]</scope>
    <source>
        <strain evidence="4">cv. GZQX0401</strain>
        <tissue evidence="3">Young leaves</tissue>
    </source>
</reference>
<dbReference type="STRING" id="180498.A0A067KGB3"/>
<evidence type="ECO:0000313" key="3">
    <source>
        <dbReference type="EMBL" id="KDP34053.1"/>
    </source>
</evidence>
<organism evidence="3 4">
    <name type="scientific">Jatropha curcas</name>
    <name type="common">Barbados nut</name>
    <dbReference type="NCBI Taxonomy" id="180498"/>
    <lineage>
        <taxon>Eukaryota</taxon>
        <taxon>Viridiplantae</taxon>
        <taxon>Streptophyta</taxon>
        <taxon>Embryophyta</taxon>
        <taxon>Tracheophyta</taxon>
        <taxon>Spermatophyta</taxon>
        <taxon>Magnoliopsida</taxon>
        <taxon>eudicotyledons</taxon>
        <taxon>Gunneridae</taxon>
        <taxon>Pentapetalae</taxon>
        <taxon>rosids</taxon>
        <taxon>fabids</taxon>
        <taxon>Malpighiales</taxon>
        <taxon>Euphorbiaceae</taxon>
        <taxon>Crotonoideae</taxon>
        <taxon>Jatropheae</taxon>
        <taxon>Jatropha</taxon>
    </lineage>
</organism>
<gene>
    <name evidence="3" type="ORF">JCGZ_07624</name>
</gene>
<dbReference type="InterPro" id="IPR008889">
    <property type="entry name" value="VQ"/>
</dbReference>
<dbReference type="OrthoDB" id="1571327at2759"/>
<accession>A0A067KGB3</accession>
<evidence type="ECO:0000256" key="1">
    <source>
        <dbReference type="SAM" id="MobiDB-lite"/>
    </source>
</evidence>
<feature type="compositionally biased region" description="Basic and acidic residues" evidence="1">
    <location>
        <begin position="1"/>
        <end position="10"/>
    </location>
</feature>
<feature type="domain" description="VQ" evidence="2">
    <location>
        <begin position="32"/>
        <end position="52"/>
    </location>
</feature>
<dbReference type="EMBL" id="KK914539">
    <property type="protein sequence ID" value="KDP34053.1"/>
    <property type="molecule type" value="Genomic_DNA"/>
</dbReference>
<evidence type="ECO:0000313" key="4">
    <source>
        <dbReference type="Proteomes" id="UP000027138"/>
    </source>
</evidence>
<sequence>MGKKQSEEASSKISKKEKKQEMISSWIKVLRPKVYITDSSSFKKLVQQLTGNGTSQTVDKITVTRSDSSNSIHEDPAETDISSSFDYSFDEFGFGNQQLVSFPEEINQSYDDQFKYLDLTATSVDDYLWMNQLDMDIDRRPNLYGCFSQIYQDEVSIYDYELSGLL</sequence>
<dbReference type="Pfam" id="PF05678">
    <property type="entry name" value="VQ"/>
    <property type="match status" value="1"/>
</dbReference>
<keyword evidence="4" id="KW-1185">Reference proteome</keyword>
<dbReference type="AlphaFoldDB" id="A0A067KGB3"/>
<evidence type="ECO:0000259" key="2">
    <source>
        <dbReference type="Pfam" id="PF05678"/>
    </source>
</evidence>
<feature type="region of interest" description="Disordered" evidence="1">
    <location>
        <begin position="1"/>
        <end position="21"/>
    </location>
</feature>